<name>A0A8H5MDT0_9AGAR</name>
<evidence type="ECO:0000313" key="2">
    <source>
        <dbReference type="EMBL" id="KAF5389976.1"/>
    </source>
</evidence>
<sequence length="436" mass="48773">MPSQDTVLPNLPDLVIREVTSGIWTFSCPFGRGPFGFLPWGGRSTAIKLSTGDVWVLASTPLTADTKSTIDGLGSVKWIIAPDIVHHLFLGQYKKAYPEAIVVGVQGLREKKKKNKEDLVIDGEYGSDPADTLYGFEDEIKACYFSGFENKDVAFLHTPTKTLIVADLLFNLPANEQYSKSKTSPKVPIIGKFNPESGTLQRLLWTLGKDKSAMRRDANTVKEWEFERIVMCHGEELNVPYLVKKYQRLPNQKAPPALLDVHPLGKSPVIEDYDTEAEKYNPGMKSNLSAEGAIDDLYYTTYAESTFIPLIVTQRKLARFAGFAPWYLRPIFRYILGAFSEMYIDPEIPNNVKMIEDHLSENDWFARGSQGPTSADFAMIRGLEALTAAKIATLETCPAIVGYLQKAQARPAYQARREATKERRPGDSSAQNHIHE</sequence>
<dbReference type="PANTHER" id="PTHR33835:SF1">
    <property type="entry name" value="METALLO-BETA-LACTAMASE DOMAIN-CONTAINING PROTEIN"/>
    <property type="match status" value="1"/>
</dbReference>
<dbReference type="OrthoDB" id="421671at2759"/>
<feature type="compositionally biased region" description="Basic and acidic residues" evidence="1">
    <location>
        <begin position="415"/>
        <end position="426"/>
    </location>
</feature>
<gene>
    <name evidence="2" type="ORF">D9757_003910</name>
</gene>
<feature type="region of interest" description="Disordered" evidence="1">
    <location>
        <begin position="414"/>
        <end position="436"/>
    </location>
</feature>
<proteinExistence type="predicted"/>
<accession>A0A8H5MDT0</accession>
<dbReference type="InterPro" id="IPR036282">
    <property type="entry name" value="Glutathione-S-Trfase_C_sf"/>
</dbReference>
<comment type="caution">
    <text evidence="2">The sequence shown here is derived from an EMBL/GenBank/DDBJ whole genome shotgun (WGS) entry which is preliminary data.</text>
</comment>
<protein>
    <submittedName>
        <fullName evidence="2">Uncharacterized protein</fullName>
    </submittedName>
</protein>
<dbReference type="PANTHER" id="PTHR33835">
    <property type="entry name" value="YALI0C07656P"/>
    <property type="match status" value="1"/>
</dbReference>
<reference evidence="2 3" key="1">
    <citation type="journal article" date="2020" name="ISME J.">
        <title>Uncovering the hidden diversity of litter-decomposition mechanisms in mushroom-forming fungi.</title>
        <authorList>
            <person name="Floudas D."/>
            <person name="Bentzer J."/>
            <person name="Ahren D."/>
            <person name="Johansson T."/>
            <person name="Persson P."/>
            <person name="Tunlid A."/>
        </authorList>
    </citation>
    <scope>NUCLEOTIDE SEQUENCE [LARGE SCALE GENOMIC DNA]</scope>
    <source>
        <strain evidence="2 3">CBS 406.79</strain>
    </source>
</reference>
<evidence type="ECO:0000256" key="1">
    <source>
        <dbReference type="SAM" id="MobiDB-lite"/>
    </source>
</evidence>
<organism evidence="2 3">
    <name type="scientific">Collybiopsis confluens</name>
    <dbReference type="NCBI Taxonomy" id="2823264"/>
    <lineage>
        <taxon>Eukaryota</taxon>
        <taxon>Fungi</taxon>
        <taxon>Dikarya</taxon>
        <taxon>Basidiomycota</taxon>
        <taxon>Agaricomycotina</taxon>
        <taxon>Agaricomycetes</taxon>
        <taxon>Agaricomycetidae</taxon>
        <taxon>Agaricales</taxon>
        <taxon>Marasmiineae</taxon>
        <taxon>Omphalotaceae</taxon>
        <taxon>Collybiopsis</taxon>
    </lineage>
</organism>
<dbReference type="AlphaFoldDB" id="A0A8H5MDT0"/>
<dbReference type="Proteomes" id="UP000518752">
    <property type="component" value="Unassembled WGS sequence"/>
</dbReference>
<dbReference type="Gene3D" id="3.40.30.10">
    <property type="entry name" value="Glutaredoxin"/>
    <property type="match status" value="1"/>
</dbReference>
<evidence type="ECO:0000313" key="3">
    <source>
        <dbReference type="Proteomes" id="UP000518752"/>
    </source>
</evidence>
<dbReference type="Gene3D" id="1.20.1050.10">
    <property type="match status" value="1"/>
</dbReference>
<dbReference type="SUPFAM" id="SSF47616">
    <property type="entry name" value="GST C-terminal domain-like"/>
    <property type="match status" value="1"/>
</dbReference>
<dbReference type="InterPro" id="IPR025638">
    <property type="entry name" value="DUF4336"/>
</dbReference>
<keyword evidence="3" id="KW-1185">Reference proteome</keyword>
<dbReference type="EMBL" id="JAACJN010000017">
    <property type="protein sequence ID" value="KAF5389976.1"/>
    <property type="molecule type" value="Genomic_DNA"/>
</dbReference>